<reference evidence="2" key="1">
    <citation type="submission" date="2021-03" db="EMBL/GenBank/DDBJ databases">
        <title>Comparative genomics and phylogenomic investigation of the class Geoglossomycetes provide insights into ecological specialization and systematics.</title>
        <authorList>
            <person name="Melie T."/>
            <person name="Pirro S."/>
            <person name="Miller A.N."/>
            <person name="Quandt A."/>
        </authorList>
    </citation>
    <scope>NUCLEOTIDE SEQUENCE</scope>
    <source>
        <strain evidence="2">CAQ_001_2017</strain>
    </source>
</reference>
<comment type="caution">
    <text evidence="2">The sequence shown here is derived from an EMBL/GenBank/DDBJ whole genome shotgun (WGS) entry which is preliminary data.</text>
</comment>
<feature type="transmembrane region" description="Helical" evidence="1">
    <location>
        <begin position="177"/>
        <end position="199"/>
    </location>
</feature>
<name>A0A9P8RM54_9PEZI</name>
<evidence type="ECO:0000313" key="3">
    <source>
        <dbReference type="Proteomes" id="UP000750711"/>
    </source>
</evidence>
<dbReference type="EMBL" id="JAGHQM010001120">
    <property type="protein sequence ID" value="KAH0556376.1"/>
    <property type="molecule type" value="Genomic_DNA"/>
</dbReference>
<keyword evidence="1" id="KW-0472">Membrane</keyword>
<organism evidence="2 3">
    <name type="scientific">Trichoglossum hirsutum</name>
    <dbReference type="NCBI Taxonomy" id="265104"/>
    <lineage>
        <taxon>Eukaryota</taxon>
        <taxon>Fungi</taxon>
        <taxon>Dikarya</taxon>
        <taxon>Ascomycota</taxon>
        <taxon>Pezizomycotina</taxon>
        <taxon>Geoglossomycetes</taxon>
        <taxon>Geoglossales</taxon>
        <taxon>Geoglossaceae</taxon>
        <taxon>Trichoglossum</taxon>
    </lineage>
</organism>
<dbReference type="AlphaFoldDB" id="A0A9P8RM54"/>
<accession>A0A9P8RM54</accession>
<feature type="transmembrane region" description="Helical" evidence="1">
    <location>
        <begin position="219"/>
        <end position="246"/>
    </location>
</feature>
<evidence type="ECO:0000256" key="1">
    <source>
        <dbReference type="SAM" id="Phobius"/>
    </source>
</evidence>
<feature type="transmembrane region" description="Helical" evidence="1">
    <location>
        <begin position="258"/>
        <end position="278"/>
    </location>
</feature>
<protein>
    <submittedName>
        <fullName evidence="2">Uncharacterized protein</fullName>
    </submittedName>
</protein>
<keyword evidence="1" id="KW-1133">Transmembrane helix</keyword>
<feature type="transmembrane region" description="Helical" evidence="1">
    <location>
        <begin position="73"/>
        <end position="95"/>
    </location>
</feature>
<keyword evidence="3" id="KW-1185">Reference proteome</keyword>
<keyword evidence="1" id="KW-0812">Transmembrane</keyword>
<proteinExistence type="predicted"/>
<gene>
    <name evidence="2" type="ORF">GP486_005699</name>
</gene>
<sequence length="288" mass="32492">MSDPAIQNYIPWEWSVTPTNARADVTCPPPSAILGTFAVVNVIVGVLSIVCGHRRVTKKLTCKMFGHKNSTSWTWMWIVIVGLQLGANALVAKIIKLTPGYHQGFRTWQLTLFFTARPRVSWIFGLPFSHAANICTERDGRKRSWRPGELEYRRLHGRREVDDEKDYAWRSFALSQFIAEIVLQFITAYTMGTTVAFAARRGHYILGNLDFLGHRAHMMYSAALYWLCGQSLLLAVGGIAAILASVLEEEIAKKMHTIMTIVGIAMLPLSWMATWLFWVGYVRLAGDL</sequence>
<evidence type="ECO:0000313" key="2">
    <source>
        <dbReference type="EMBL" id="KAH0556376.1"/>
    </source>
</evidence>
<dbReference type="Proteomes" id="UP000750711">
    <property type="component" value="Unassembled WGS sequence"/>
</dbReference>
<feature type="transmembrane region" description="Helical" evidence="1">
    <location>
        <begin position="32"/>
        <end position="52"/>
    </location>
</feature>